<reference evidence="1 2" key="1">
    <citation type="submission" date="2020-08" db="EMBL/GenBank/DDBJ databases">
        <title>Paraeoetvoesia sp. YC-7-48 draft genome sequence.</title>
        <authorList>
            <person name="Yao L."/>
        </authorList>
    </citation>
    <scope>NUCLEOTIDE SEQUENCE [LARGE SCALE GENOMIC DNA]</scope>
    <source>
        <strain evidence="2">YC-7-48</strain>
    </source>
</reference>
<proteinExistence type="predicted"/>
<organism evidence="1 2">
    <name type="scientific">Pusillimonas minor</name>
    <dbReference type="NCBI Taxonomy" id="2697024"/>
    <lineage>
        <taxon>Bacteria</taxon>
        <taxon>Pseudomonadati</taxon>
        <taxon>Pseudomonadota</taxon>
        <taxon>Betaproteobacteria</taxon>
        <taxon>Burkholderiales</taxon>
        <taxon>Alcaligenaceae</taxon>
        <taxon>Pusillimonas</taxon>
    </lineage>
</organism>
<dbReference type="EMBL" id="JACJUU010000001">
    <property type="protein sequence ID" value="MBC2768581.1"/>
    <property type="molecule type" value="Genomic_DNA"/>
</dbReference>
<name>A0A842HMT7_9BURK</name>
<dbReference type="AlphaFoldDB" id="A0A842HMT7"/>
<gene>
    <name evidence="1" type="ORF">GTU67_01460</name>
</gene>
<sequence length="95" mass="10664">MKFLLPLVFLLISGCFDSEQWTGFVYPDRNNIPFAGEVQNFTIGKFPDLQSCRAGANETMRSMGVRGRLADYECGLNCREKEGFGGLLICEETSR</sequence>
<dbReference type="Proteomes" id="UP000545386">
    <property type="component" value="Unassembled WGS sequence"/>
</dbReference>
<evidence type="ECO:0000313" key="1">
    <source>
        <dbReference type="EMBL" id="MBC2768581.1"/>
    </source>
</evidence>
<keyword evidence="2" id="KW-1185">Reference proteome</keyword>
<comment type="caution">
    <text evidence="1">The sequence shown here is derived from an EMBL/GenBank/DDBJ whole genome shotgun (WGS) entry which is preliminary data.</text>
</comment>
<dbReference type="RefSeq" id="WP_185778416.1">
    <property type="nucleotide sequence ID" value="NZ_JACJUU010000001.1"/>
</dbReference>
<evidence type="ECO:0000313" key="2">
    <source>
        <dbReference type="Proteomes" id="UP000545386"/>
    </source>
</evidence>
<accession>A0A842HMT7</accession>
<protein>
    <recommendedName>
        <fullName evidence="3">Lipoprotein</fullName>
    </recommendedName>
</protein>
<dbReference type="PROSITE" id="PS51257">
    <property type="entry name" value="PROKAR_LIPOPROTEIN"/>
    <property type="match status" value="1"/>
</dbReference>
<evidence type="ECO:0008006" key="3">
    <source>
        <dbReference type="Google" id="ProtNLM"/>
    </source>
</evidence>